<accession>A0A9D2BR88</accession>
<protein>
    <submittedName>
        <fullName evidence="1">Uncharacterized protein</fullName>
    </submittedName>
</protein>
<organism evidence="1 2">
    <name type="scientific">Candidatus Parabacteroides intestinigallinarum</name>
    <dbReference type="NCBI Taxonomy" id="2838722"/>
    <lineage>
        <taxon>Bacteria</taxon>
        <taxon>Pseudomonadati</taxon>
        <taxon>Bacteroidota</taxon>
        <taxon>Bacteroidia</taxon>
        <taxon>Bacteroidales</taxon>
        <taxon>Tannerellaceae</taxon>
        <taxon>Parabacteroides</taxon>
    </lineage>
</organism>
<sequence length="390" mass="43036">MIAEGLFAQHTMTSSPYSMFGLGEMASGLYGQNVSMAGVSIGMRDGKLINGENPAGLTAMDTCSLLAEASAFIKSERYHSRGDGTDAFTGNFSAFSLGGRLMRRWYAAVGLIPYSFVGYYFRTTEDLEGAPGSYVSSAFEGSGGLSKAYLSQGFALTRYLSVGVNLNYIFGNMTQGESQSSMAMARKISGSAFHADFGVQYHRPIGRETYLTLGAVYGYKQRITLRSEVAVAGSDAEATYEKRTERQYLPPYLGVGAVLTRKKWTYALDYRFRQYSVINSDESRATFRDAHESRLGVCFAPGGFGSDSYWKRMAYKMGVSVAMPYYLRWKGGSGFAYRVSAGLDLPLLEGRLNAAFFYDYLRLSSDAMERSLLGFTLAFTLSERLYRVKL</sequence>
<name>A0A9D2BR88_9BACT</name>
<gene>
    <name evidence="1" type="ORF">H9848_08865</name>
</gene>
<dbReference type="AlphaFoldDB" id="A0A9D2BR88"/>
<reference evidence="1" key="2">
    <citation type="submission" date="2021-04" db="EMBL/GenBank/DDBJ databases">
        <authorList>
            <person name="Gilroy R."/>
        </authorList>
    </citation>
    <scope>NUCLEOTIDE SEQUENCE</scope>
    <source>
        <strain evidence="1">ChiHecec2B26-12326</strain>
    </source>
</reference>
<proteinExistence type="predicted"/>
<evidence type="ECO:0000313" key="2">
    <source>
        <dbReference type="Proteomes" id="UP000823847"/>
    </source>
</evidence>
<evidence type="ECO:0000313" key="1">
    <source>
        <dbReference type="EMBL" id="HIX86698.1"/>
    </source>
</evidence>
<dbReference type="EMBL" id="DXEN01000066">
    <property type="protein sequence ID" value="HIX86698.1"/>
    <property type="molecule type" value="Genomic_DNA"/>
</dbReference>
<comment type="caution">
    <text evidence="1">The sequence shown here is derived from an EMBL/GenBank/DDBJ whole genome shotgun (WGS) entry which is preliminary data.</text>
</comment>
<dbReference type="Gene3D" id="2.40.160.60">
    <property type="entry name" value="Outer membrane protein transport protein (OMPP1/FadL/TodX)"/>
    <property type="match status" value="1"/>
</dbReference>
<dbReference type="Proteomes" id="UP000823847">
    <property type="component" value="Unassembled WGS sequence"/>
</dbReference>
<reference evidence="1" key="1">
    <citation type="journal article" date="2021" name="PeerJ">
        <title>Extensive microbial diversity within the chicken gut microbiome revealed by metagenomics and culture.</title>
        <authorList>
            <person name="Gilroy R."/>
            <person name="Ravi A."/>
            <person name="Getino M."/>
            <person name="Pursley I."/>
            <person name="Horton D.L."/>
            <person name="Alikhan N.F."/>
            <person name="Baker D."/>
            <person name="Gharbi K."/>
            <person name="Hall N."/>
            <person name="Watson M."/>
            <person name="Adriaenssens E.M."/>
            <person name="Foster-Nyarko E."/>
            <person name="Jarju S."/>
            <person name="Secka A."/>
            <person name="Antonio M."/>
            <person name="Oren A."/>
            <person name="Chaudhuri R.R."/>
            <person name="La Ragione R."/>
            <person name="Hildebrand F."/>
            <person name="Pallen M.J."/>
        </authorList>
    </citation>
    <scope>NUCLEOTIDE SEQUENCE</scope>
    <source>
        <strain evidence="1">ChiHecec2B26-12326</strain>
    </source>
</reference>